<dbReference type="Gene3D" id="3.30.1330.40">
    <property type="entry name" value="RutC-like"/>
    <property type="match status" value="1"/>
</dbReference>
<evidence type="ECO:0000313" key="1">
    <source>
        <dbReference type="EMBL" id="MBH0237295.1"/>
    </source>
</evidence>
<sequence>MAERRLISTGSPFEKASGYSRAVAQGDWCFVAGTTGYDYATMTMPDDVREQTRNVIATIAKALAEAGFGLEDVVRARYVVTDRSDIPAVFEELGRVFGDIRPAGTMIIAGLVTPEMKVEIDVTALRRGSVGAGEPASG</sequence>
<dbReference type="PANTHER" id="PTHR43857">
    <property type="entry name" value="BLR7761 PROTEIN"/>
    <property type="match status" value="1"/>
</dbReference>
<dbReference type="Proteomes" id="UP000631694">
    <property type="component" value="Unassembled WGS sequence"/>
</dbReference>
<dbReference type="RefSeq" id="WP_197310390.1">
    <property type="nucleotide sequence ID" value="NZ_JADZLT010000042.1"/>
</dbReference>
<dbReference type="Pfam" id="PF01042">
    <property type="entry name" value="Ribonuc_L-PSP"/>
    <property type="match status" value="1"/>
</dbReference>
<keyword evidence="2" id="KW-1185">Reference proteome</keyword>
<organism evidence="1 2">
    <name type="scientific">Methylobrevis albus</name>
    <dbReference type="NCBI Taxonomy" id="2793297"/>
    <lineage>
        <taxon>Bacteria</taxon>
        <taxon>Pseudomonadati</taxon>
        <taxon>Pseudomonadota</taxon>
        <taxon>Alphaproteobacteria</taxon>
        <taxon>Hyphomicrobiales</taxon>
        <taxon>Pleomorphomonadaceae</taxon>
        <taxon>Methylobrevis</taxon>
    </lineage>
</organism>
<dbReference type="SUPFAM" id="SSF55298">
    <property type="entry name" value="YjgF-like"/>
    <property type="match status" value="1"/>
</dbReference>
<dbReference type="AlphaFoldDB" id="A0A931MXS7"/>
<comment type="caution">
    <text evidence="1">The sequence shown here is derived from an EMBL/GenBank/DDBJ whole genome shotgun (WGS) entry which is preliminary data.</text>
</comment>
<protein>
    <submittedName>
        <fullName evidence="1">RidA family protein</fullName>
    </submittedName>
</protein>
<dbReference type="InterPro" id="IPR035959">
    <property type="entry name" value="RutC-like_sf"/>
</dbReference>
<dbReference type="CDD" id="cd06154">
    <property type="entry name" value="YjgF_YER057c_UK114_like_6"/>
    <property type="match status" value="1"/>
</dbReference>
<accession>A0A931MXS7</accession>
<name>A0A931MXS7_9HYPH</name>
<gene>
    <name evidence="1" type="ORF">I5731_05625</name>
</gene>
<proteinExistence type="predicted"/>
<dbReference type="EMBL" id="JADZLT010000042">
    <property type="protein sequence ID" value="MBH0237295.1"/>
    <property type="molecule type" value="Genomic_DNA"/>
</dbReference>
<evidence type="ECO:0000313" key="2">
    <source>
        <dbReference type="Proteomes" id="UP000631694"/>
    </source>
</evidence>
<dbReference type="PANTHER" id="PTHR43857:SF1">
    <property type="entry name" value="YJGH FAMILY PROTEIN"/>
    <property type="match status" value="1"/>
</dbReference>
<reference evidence="1" key="1">
    <citation type="submission" date="2020-12" db="EMBL/GenBank/DDBJ databases">
        <title>Methylobrevis albus sp. nov., isolated from fresh water lack sediment.</title>
        <authorList>
            <person name="Zou Q."/>
        </authorList>
    </citation>
    <scope>NUCLEOTIDE SEQUENCE</scope>
    <source>
        <strain evidence="1">L22</strain>
    </source>
</reference>
<dbReference type="InterPro" id="IPR006175">
    <property type="entry name" value="YjgF/YER057c/UK114"/>
</dbReference>